<gene>
    <name evidence="2" type="ORF">I2H36_16080</name>
</gene>
<organism evidence="2 3">
    <name type="scientific">Microvirga terrestris</name>
    <dbReference type="NCBI Taxonomy" id="2791024"/>
    <lineage>
        <taxon>Bacteria</taxon>
        <taxon>Pseudomonadati</taxon>
        <taxon>Pseudomonadota</taxon>
        <taxon>Alphaproteobacteria</taxon>
        <taxon>Hyphomicrobiales</taxon>
        <taxon>Methylobacteriaceae</taxon>
        <taxon>Microvirga</taxon>
    </lineage>
</organism>
<accession>A0ABS0HW25</accession>
<dbReference type="GO" id="GO:0016787">
    <property type="term" value="F:hydrolase activity"/>
    <property type="evidence" value="ECO:0007669"/>
    <property type="project" value="UniProtKB-KW"/>
</dbReference>
<evidence type="ECO:0000313" key="2">
    <source>
        <dbReference type="EMBL" id="MBF9197559.1"/>
    </source>
</evidence>
<dbReference type="EMBL" id="JADQDN010000009">
    <property type="protein sequence ID" value="MBF9197559.1"/>
    <property type="molecule type" value="Genomic_DNA"/>
</dbReference>
<sequence>MVKAWALVENGTLVDGRDADRLVPWWSFTKTVLAAAALVLVRDGLIGLDEPVNDKPYTLRHLLQHRSGLTNYGGLRAYHEAIGRGDDPWPVPEILNRLNAERLRYPAGEGWDYSNVGYLVVGRLIETTAGCDLNTALQRLVLAPLRIGTANIARERSDLDHITMGAAEGYHPGWVYHGLLVGRVLDAALLLDHLISGSLLRPNLLQEMLAPFELPGPIPGRPWQSPGYGLGTMIGTTTEGLKIGGHTGGGPGSTVAVYHGLGSARPRTAALFRTSEDEAKTEEGAFRLLKG</sequence>
<evidence type="ECO:0000259" key="1">
    <source>
        <dbReference type="Pfam" id="PF00144"/>
    </source>
</evidence>
<dbReference type="SUPFAM" id="SSF56601">
    <property type="entry name" value="beta-lactamase/transpeptidase-like"/>
    <property type="match status" value="1"/>
</dbReference>
<name>A0ABS0HW25_9HYPH</name>
<evidence type="ECO:0000313" key="3">
    <source>
        <dbReference type="Proteomes" id="UP000611708"/>
    </source>
</evidence>
<keyword evidence="3" id="KW-1185">Reference proteome</keyword>
<feature type="domain" description="Beta-lactamase-related" evidence="1">
    <location>
        <begin position="6"/>
        <end position="258"/>
    </location>
</feature>
<dbReference type="RefSeq" id="WP_196264924.1">
    <property type="nucleotide sequence ID" value="NZ_JADQDN010000009.1"/>
</dbReference>
<reference evidence="2 3" key="1">
    <citation type="submission" date="2020-11" db="EMBL/GenBank/DDBJ databases">
        <authorList>
            <person name="Kim M.K."/>
        </authorList>
    </citation>
    <scope>NUCLEOTIDE SEQUENCE [LARGE SCALE GENOMIC DNA]</scope>
    <source>
        <strain evidence="2 3">BT290</strain>
    </source>
</reference>
<dbReference type="Proteomes" id="UP000611708">
    <property type="component" value="Unassembled WGS sequence"/>
</dbReference>
<proteinExistence type="predicted"/>
<dbReference type="Gene3D" id="3.40.710.10">
    <property type="entry name" value="DD-peptidase/beta-lactamase superfamily"/>
    <property type="match status" value="1"/>
</dbReference>
<dbReference type="InterPro" id="IPR012338">
    <property type="entry name" value="Beta-lactam/transpept-like"/>
</dbReference>
<dbReference type="Pfam" id="PF00144">
    <property type="entry name" value="Beta-lactamase"/>
    <property type="match status" value="1"/>
</dbReference>
<dbReference type="InterPro" id="IPR001466">
    <property type="entry name" value="Beta-lactam-related"/>
</dbReference>
<protein>
    <submittedName>
        <fullName evidence="2">Serine hydrolase</fullName>
    </submittedName>
</protein>
<keyword evidence="2" id="KW-0378">Hydrolase</keyword>
<dbReference type="InterPro" id="IPR050789">
    <property type="entry name" value="Diverse_Enzym_Activities"/>
</dbReference>
<dbReference type="PANTHER" id="PTHR43283">
    <property type="entry name" value="BETA-LACTAMASE-RELATED"/>
    <property type="match status" value="1"/>
</dbReference>
<comment type="caution">
    <text evidence="2">The sequence shown here is derived from an EMBL/GenBank/DDBJ whole genome shotgun (WGS) entry which is preliminary data.</text>
</comment>